<dbReference type="Gene3D" id="3.40.50.12240">
    <property type="match status" value="1"/>
</dbReference>
<feature type="domain" description="ATPase F1/V1/A1 complex alpha/beta subunit nucleotide-binding" evidence="5">
    <location>
        <begin position="149"/>
        <end position="178"/>
    </location>
</feature>
<sequence length="178" mass="19075">MLNLDARMKKYLDKIEHLDLVKVNGRVTQVIGLVIESIGPSASLGEVCAIKSRNDEVICLAEVVGFKNNRVLSMALGDINRISPGSEIVAMGKTFSIPVGRKLLGRVIDGLGHPIDGKGWIEADEMRSIYNQPPAPLERSRITQPIATGIRAIDSLLTCGKGQRIGIFAGSGVGKSTL</sequence>
<evidence type="ECO:0000313" key="8">
    <source>
        <dbReference type="Proteomes" id="UP000182200"/>
    </source>
</evidence>
<dbReference type="InterPro" id="IPR050053">
    <property type="entry name" value="ATPase_alpha/beta_chains"/>
</dbReference>
<keyword evidence="3" id="KW-0067">ATP-binding</keyword>
<evidence type="ECO:0000256" key="2">
    <source>
        <dbReference type="ARBA" id="ARBA00022741"/>
    </source>
</evidence>
<dbReference type="CDD" id="cd18117">
    <property type="entry name" value="ATP-synt_flagellum-secretory_path_III_N"/>
    <property type="match status" value="1"/>
</dbReference>
<keyword evidence="1" id="KW-0813">Transport</keyword>
<proteinExistence type="predicted"/>
<dbReference type="PANTHER" id="PTHR15184">
    <property type="entry name" value="ATP SYNTHASE"/>
    <property type="match status" value="1"/>
</dbReference>
<evidence type="ECO:0000256" key="4">
    <source>
        <dbReference type="ARBA" id="ARBA00022967"/>
    </source>
</evidence>
<gene>
    <name evidence="7" type="ORF">JGI8_02090</name>
</gene>
<protein>
    <submittedName>
        <fullName evidence="7">ATP synthase alpha/beta family, nucleotide-binding domain</fullName>
    </submittedName>
</protein>
<keyword evidence="8" id="KW-1185">Reference proteome</keyword>
<dbReference type="Pfam" id="PF00006">
    <property type="entry name" value="ATP-synt_ab"/>
    <property type="match status" value="1"/>
</dbReference>
<dbReference type="SUPFAM" id="SSF52540">
    <property type="entry name" value="P-loop containing nucleoside triphosphate hydrolases"/>
    <property type="match status" value="1"/>
</dbReference>
<feature type="domain" description="ATPase F1/V1/A1 complex alpha/beta subunit N-terminal" evidence="6">
    <location>
        <begin position="27"/>
        <end position="92"/>
    </location>
</feature>
<keyword evidence="4" id="KW-1278">Translocase</keyword>
<dbReference type="InterPro" id="IPR004100">
    <property type="entry name" value="ATPase_F1/V1/A1_a/bsu_N"/>
</dbReference>
<evidence type="ECO:0000259" key="5">
    <source>
        <dbReference type="Pfam" id="PF00006"/>
    </source>
</evidence>
<dbReference type="EMBL" id="CZVI01000059">
    <property type="protein sequence ID" value="CUS94994.1"/>
    <property type="molecule type" value="Genomic_DNA"/>
</dbReference>
<dbReference type="InterPro" id="IPR000194">
    <property type="entry name" value="ATPase_F1/V1/A1_a/bsu_nucl-bd"/>
</dbReference>
<name>A0ABM9UXZ6_9BACT</name>
<comment type="caution">
    <text evidence="7">The sequence shown here is derived from an EMBL/GenBank/DDBJ whole genome shotgun (WGS) entry which is preliminary data.</text>
</comment>
<evidence type="ECO:0000256" key="3">
    <source>
        <dbReference type="ARBA" id="ARBA00022840"/>
    </source>
</evidence>
<evidence type="ECO:0000259" key="6">
    <source>
        <dbReference type="Pfam" id="PF02874"/>
    </source>
</evidence>
<dbReference type="Proteomes" id="UP000182200">
    <property type="component" value="Unassembled WGS sequence"/>
</dbReference>
<keyword evidence="2" id="KW-0547">Nucleotide-binding</keyword>
<accession>A0ABM9UXZ6</accession>
<evidence type="ECO:0000313" key="7">
    <source>
        <dbReference type="EMBL" id="CUS94994.1"/>
    </source>
</evidence>
<evidence type="ECO:0000256" key="1">
    <source>
        <dbReference type="ARBA" id="ARBA00022448"/>
    </source>
</evidence>
<dbReference type="Pfam" id="PF02874">
    <property type="entry name" value="ATP-synt_ab_N"/>
    <property type="match status" value="1"/>
</dbReference>
<reference evidence="7 8" key="1">
    <citation type="submission" date="2015-11" db="EMBL/GenBank/DDBJ databases">
        <authorList>
            <person name="Varghese N."/>
        </authorList>
    </citation>
    <scope>NUCLEOTIDE SEQUENCE [LARGE SCALE GENOMIC DNA]</scope>
    <source>
        <strain evidence="7 8">JGI-8</strain>
    </source>
</reference>
<organism evidence="7 8">
    <name type="scientific">Candidatus Kryptonium thompsonii</name>
    <dbReference type="NCBI Taxonomy" id="1633631"/>
    <lineage>
        <taxon>Bacteria</taxon>
        <taxon>Pseudomonadati</taxon>
        <taxon>Candidatus Kryptoniota</taxon>
        <taxon>Candidatus Kryptonium</taxon>
    </lineage>
</organism>
<dbReference type="InterPro" id="IPR027417">
    <property type="entry name" value="P-loop_NTPase"/>
</dbReference>
<dbReference type="PANTHER" id="PTHR15184:SF9">
    <property type="entry name" value="SPI-1 TYPE 3 SECRETION SYSTEM ATPASE"/>
    <property type="match status" value="1"/>
</dbReference>
<feature type="non-terminal residue" evidence="7">
    <location>
        <position position="178"/>
    </location>
</feature>